<dbReference type="EMBL" id="AMEQ01000018">
    <property type="protein sequence ID" value="EKY02269.1"/>
    <property type="molecule type" value="Genomic_DNA"/>
</dbReference>
<accession>L1NFK3</accession>
<sequence length="162" mass="18349">MTSRIVLGLLTLITLVLSSCRPEKRSIDSARVSVPAYLSTPTERRDYIISHYWKRGLSPQATKSEVDGLVLDFCGFLSGASTATIRPALVRSLEQCPDEQLPVLLASYRSILANPKSHLRDEDSYKIILHWLIRTTRLDPSLRAEAQQEYVRIETQQRGTQH</sequence>
<protein>
    <recommendedName>
        <fullName evidence="1">DUF5106 domain-containing protein</fullName>
    </recommendedName>
</protein>
<dbReference type="InterPro" id="IPR033395">
    <property type="entry name" value="DUF5106"/>
</dbReference>
<evidence type="ECO:0000313" key="3">
    <source>
        <dbReference type="Proteomes" id="UP000010408"/>
    </source>
</evidence>
<dbReference type="Proteomes" id="UP000010408">
    <property type="component" value="Unassembled WGS sequence"/>
</dbReference>
<dbReference type="Pfam" id="PF17127">
    <property type="entry name" value="DUF5106"/>
    <property type="match status" value="1"/>
</dbReference>
<dbReference type="AlphaFoldDB" id="L1NFK3"/>
<dbReference type="RefSeq" id="WP_005468866.1">
    <property type="nucleotide sequence ID" value="NZ_KB291043.1"/>
</dbReference>
<reference evidence="2 3" key="1">
    <citation type="submission" date="2012-05" db="EMBL/GenBank/DDBJ databases">
        <authorList>
            <person name="Weinstock G."/>
            <person name="Sodergren E."/>
            <person name="Lobos E.A."/>
            <person name="Fulton L."/>
            <person name="Fulton R."/>
            <person name="Courtney L."/>
            <person name="Fronick C."/>
            <person name="O'Laughlin M."/>
            <person name="Godfrey J."/>
            <person name="Wilson R.M."/>
            <person name="Miner T."/>
            <person name="Farmer C."/>
            <person name="Delehaunty K."/>
            <person name="Cordes M."/>
            <person name="Minx P."/>
            <person name="Tomlinson C."/>
            <person name="Chen J."/>
            <person name="Wollam A."/>
            <person name="Pepin K.H."/>
            <person name="Bhonagiri V."/>
            <person name="Zhang X."/>
            <person name="Suruliraj S."/>
            <person name="Warren W."/>
            <person name="Mitreva M."/>
            <person name="Mardis E.R."/>
            <person name="Wilson R.K."/>
        </authorList>
    </citation>
    <scope>NUCLEOTIDE SEQUENCE [LARGE SCALE GENOMIC DNA]</scope>
    <source>
        <strain evidence="2 3">F0037</strain>
    </source>
</reference>
<organism evidence="2 3">
    <name type="scientific">Porphyromonas catoniae F0037</name>
    <dbReference type="NCBI Taxonomy" id="1127696"/>
    <lineage>
        <taxon>Bacteria</taxon>
        <taxon>Pseudomonadati</taxon>
        <taxon>Bacteroidota</taxon>
        <taxon>Bacteroidia</taxon>
        <taxon>Bacteroidales</taxon>
        <taxon>Porphyromonadaceae</taxon>
        <taxon>Porphyromonas</taxon>
    </lineage>
</organism>
<name>L1NFK3_9PORP</name>
<evidence type="ECO:0000259" key="1">
    <source>
        <dbReference type="Pfam" id="PF17127"/>
    </source>
</evidence>
<evidence type="ECO:0000313" key="2">
    <source>
        <dbReference type="EMBL" id="EKY02269.1"/>
    </source>
</evidence>
<proteinExistence type="predicted"/>
<feature type="domain" description="DUF5106" evidence="1">
    <location>
        <begin position="32"/>
        <end position="149"/>
    </location>
</feature>
<dbReference type="PROSITE" id="PS51257">
    <property type="entry name" value="PROKAR_LIPOPROTEIN"/>
    <property type="match status" value="1"/>
</dbReference>
<comment type="caution">
    <text evidence="2">The sequence shown here is derived from an EMBL/GenBank/DDBJ whole genome shotgun (WGS) entry which is preliminary data.</text>
</comment>
<dbReference type="STRING" id="1127696.HMPREF9134_00658"/>
<dbReference type="PATRIC" id="fig|1127696.3.peg.585"/>
<dbReference type="HOGENOM" id="CLU_1633871_0_0_10"/>
<gene>
    <name evidence="2" type="ORF">HMPREF9134_00658</name>
</gene>